<name>A0A8J5L7X4_ZINOF</name>
<feature type="chain" id="PRO_5035270153" evidence="1">
    <location>
        <begin position="16"/>
        <end position="141"/>
    </location>
</feature>
<reference evidence="2 3" key="1">
    <citation type="submission" date="2020-08" db="EMBL/GenBank/DDBJ databases">
        <title>Plant Genome Project.</title>
        <authorList>
            <person name="Zhang R.-G."/>
        </authorList>
    </citation>
    <scope>NUCLEOTIDE SEQUENCE [LARGE SCALE GENOMIC DNA]</scope>
    <source>
        <tissue evidence="2">Rhizome</tissue>
    </source>
</reference>
<gene>
    <name evidence="2" type="ORF">ZIOFF_020429</name>
</gene>
<organism evidence="2 3">
    <name type="scientific">Zingiber officinale</name>
    <name type="common">Ginger</name>
    <name type="synonym">Amomum zingiber</name>
    <dbReference type="NCBI Taxonomy" id="94328"/>
    <lineage>
        <taxon>Eukaryota</taxon>
        <taxon>Viridiplantae</taxon>
        <taxon>Streptophyta</taxon>
        <taxon>Embryophyta</taxon>
        <taxon>Tracheophyta</taxon>
        <taxon>Spermatophyta</taxon>
        <taxon>Magnoliopsida</taxon>
        <taxon>Liliopsida</taxon>
        <taxon>Zingiberales</taxon>
        <taxon>Zingiberaceae</taxon>
        <taxon>Zingiber</taxon>
    </lineage>
</organism>
<evidence type="ECO:0000313" key="3">
    <source>
        <dbReference type="Proteomes" id="UP000734854"/>
    </source>
</evidence>
<evidence type="ECO:0000313" key="2">
    <source>
        <dbReference type="EMBL" id="KAG6517051.1"/>
    </source>
</evidence>
<proteinExistence type="predicted"/>
<keyword evidence="3" id="KW-1185">Reference proteome</keyword>
<dbReference type="EMBL" id="JACMSC010000006">
    <property type="protein sequence ID" value="KAG6517051.1"/>
    <property type="molecule type" value="Genomic_DNA"/>
</dbReference>
<feature type="signal peptide" evidence="1">
    <location>
        <begin position="1"/>
        <end position="15"/>
    </location>
</feature>
<dbReference type="AlphaFoldDB" id="A0A8J5L7X4"/>
<keyword evidence="1" id="KW-0732">Signal</keyword>
<sequence length="141" mass="15158">MAISVFSSVTSLVLAKVNRVLGKNEDNTDTYYVCGEITYNGSGQLLNFYYSPSNLAFAHPEPLQSHLSFLPCSKAQKFLPFPAAARSHVAFAAAAALTGVVAAPDAIGTNSELESLCKEGRIEAAFQRLDEMDKRDALISP</sequence>
<protein>
    <submittedName>
        <fullName evidence="2">Uncharacterized protein</fullName>
    </submittedName>
</protein>
<accession>A0A8J5L7X4</accession>
<comment type="caution">
    <text evidence="2">The sequence shown here is derived from an EMBL/GenBank/DDBJ whole genome shotgun (WGS) entry which is preliminary data.</text>
</comment>
<dbReference type="Proteomes" id="UP000734854">
    <property type="component" value="Unassembled WGS sequence"/>
</dbReference>
<evidence type="ECO:0000256" key="1">
    <source>
        <dbReference type="SAM" id="SignalP"/>
    </source>
</evidence>